<reference evidence="2 3" key="1">
    <citation type="journal article" date="2013" name="Curr. Biol.">
        <title>The Genome of the Foraminiferan Reticulomyxa filosa.</title>
        <authorList>
            <person name="Glockner G."/>
            <person name="Hulsmann N."/>
            <person name="Schleicher M."/>
            <person name="Noegel A.A."/>
            <person name="Eichinger L."/>
            <person name="Gallinger C."/>
            <person name="Pawlowski J."/>
            <person name="Sierra R."/>
            <person name="Euteneuer U."/>
            <person name="Pillet L."/>
            <person name="Moustafa A."/>
            <person name="Platzer M."/>
            <person name="Groth M."/>
            <person name="Szafranski K."/>
            <person name="Schliwa M."/>
        </authorList>
    </citation>
    <scope>NUCLEOTIDE SEQUENCE [LARGE SCALE GENOMIC DNA]</scope>
</reference>
<dbReference type="GO" id="GO:0006013">
    <property type="term" value="P:mannose metabolic process"/>
    <property type="evidence" value="ECO:0007669"/>
    <property type="project" value="InterPro"/>
</dbReference>
<feature type="non-terminal residue" evidence="2">
    <location>
        <position position="1"/>
    </location>
</feature>
<accession>X6M566</accession>
<name>X6M566_RETFI</name>
<dbReference type="GO" id="GO:0030246">
    <property type="term" value="F:carbohydrate binding"/>
    <property type="evidence" value="ECO:0007669"/>
    <property type="project" value="InterPro"/>
</dbReference>
<dbReference type="SUPFAM" id="SSF74650">
    <property type="entry name" value="Galactose mutarotase-like"/>
    <property type="match status" value="1"/>
</dbReference>
<protein>
    <recommendedName>
        <fullName evidence="1">Glycosyl hydrolase family 38 C-terminal domain-containing protein</fullName>
    </recommendedName>
</protein>
<gene>
    <name evidence="2" type="ORF">RFI_29214</name>
</gene>
<dbReference type="PANTHER" id="PTHR11607">
    <property type="entry name" value="ALPHA-MANNOSIDASE"/>
    <property type="match status" value="1"/>
</dbReference>
<dbReference type="InterPro" id="IPR050843">
    <property type="entry name" value="Glycosyl_Hydrlase_38"/>
</dbReference>
<dbReference type="Proteomes" id="UP000023152">
    <property type="component" value="Unassembled WGS sequence"/>
</dbReference>
<dbReference type="GO" id="GO:0004559">
    <property type="term" value="F:alpha-mannosidase activity"/>
    <property type="evidence" value="ECO:0007669"/>
    <property type="project" value="InterPro"/>
</dbReference>
<dbReference type="OrthoDB" id="2016903at2759"/>
<keyword evidence="3" id="KW-1185">Reference proteome</keyword>
<evidence type="ECO:0000313" key="2">
    <source>
        <dbReference type="EMBL" id="ETO08175.1"/>
    </source>
</evidence>
<dbReference type="Gene3D" id="2.60.40.1360">
    <property type="match status" value="1"/>
</dbReference>
<comment type="caution">
    <text evidence="2">The sequence shown here is derived from an EMBL/GenBank/DDBJ whole genome shotgun (WGS) entry which is preliminary data.</text>
</comment>
<proteinExistence type="predicted"/>
<feature type="non-terminal residue" evidence="2">
    <location>
        <position position="294"/>
    </location>
</feature>
<dbReference type="Gene3D" id="2.70.98.30">
    <property type="entry name" value="Golgi alpha-mannosidase II, domain 4"/>
    <property type="match status" value="1"/>
</dbReference>
<dbReference type="EMBL" id="ASPP01025287">
    <property type="protein sequence ID" value="ETO08175.1"/>
    <property type="molecule type" value="Genomic_DNA"/>
</dbReference>
<evidence type="ECO:0000313" key="3">
    <source>
        <dbReference type="Proteomes" id="UP000023152"/>
    </source>
</evidence>
<evidence type="ECO:0000259" key="1">
    <source>
        <dbReference type="Pfam" id="PF07748"/>
    </source>
</evidence>
<dbReference type="InterPro" id="IPR011013">
    <property type="entry name" value="Gal_mutarotase_sf_dom"/>
</dbReference>
<dbReference type="AlphaFoldDB" id="X6M566"/>
<dbReference type="PANTHER" id="PTHR11607:SF3">
    <property type="entry name" value="LYSOSOMAL ALPHA-MANNOSIDASE"/>
    <property type="match status" value="1"/>
</dbReference>
<dbReference type="Pfam" id="PF07748">
    <property type="entry name" value="Glyco_hydro_38C"/>
    <property type="match status" value="1"/>
</dbReference>
<organism evidence="2 3">
    <name type="scientific">Reticulomyxa filosa</name>
    <dbReference type="NCBI Taxonomy" id="46433"/>
    <lineage>
        <taxon>Eukaryota</taxon>
        <taxon>Sar</taxon>
        <taxon>Rhizaria</taxon>
        <taxon>Retaria</taxon>
        <taxon>Foraminifera</taxon>
        <taxon>Monothalamids</taxon>
        <taxon>Reticulomyxidae</taxon>
        <taxon>Reticulomyxa</taxon>
    </lineage>
</organism>
<dbReference type="InterPro" id="IPR011682">
    <property type="entry name" value="Glyco_hydro_38_C"/>
</dbReference>
<sequence>VEVHLGPLDQGSEFVTRWHSELDSNGLMYTCQNALEYIQRTYQPNLDERIGANYYPTASQAYLCDSTDQYRLATIVNQAHGVATLADGQLELMLHRRTLSNDERGPDEPLNETTHIEPRIYLLYDSSEQVSYLSRRLFERQHYGVTKFYAMSPSILDWTSKYALSWTAANSNYSGGLPNNIHLQDLRYAYNGLGYNQGLILQLQHIAISLYMTHIYFINIKKKIIILLNCRSVNETIDLTKIFDPAVLPVNTVTETTLTANLPLSKLKKLSWTIIDEDGEVRVVNDKPTTSNGT</sequence>
<feature type="domain" description="Glycosyl hydrolase family 38 C-terminal" evidence="1">
    <location>
        <begin position="3"/>
        <end position="104"/>
    </location>
</feature>